<reference evidence="1" key="1">
    <citation type="submission" date="2021-02" db="EMBL/GenBank/DDBJ databases">
        <authorList>
            <person name="Dougan E. K."/>
            <person name="Rhodes N."/>
            <person name="Thang M."/>
            <person name="Chan C."/>
        </authorList>
    </citation>
    <scope>NUCLEOTIDE SEQUENCE</scope>
</reference>
<comment type="caution">
    <text evidence="1">The sequence shown here is derived from an EMBL/GenBank/DDBJ whole genome shotgun (WGS) entry which is preliminary data.</text>
</comment>
<name>A0A812NVR2_9DINO</name>
<evidence type="ECO:0000313" key="1">
    <source>
        <dbReference type="EMBL" id="CAE7309508.1"/>
    </source>
</evidence>
<keyword evidence="2" id="KW-1185">Reference proteome</keyword>
<gene>
    <name evidence="1" type="ORF">SNAT2548_LOCUS16259</name>
</gene>
<accession>A0A812NVR2</accession>
<dbReference type="AlphaFoldDB" id="A0A812NVR2"/>
<proteinExistence type="predicted"/>
<dbReference type="Proteomes" id="UP000604046">
    <property type="component" value="Unassembled WGS sequence"/>
</dbReference>
<evidence type="ECO:0000313" key="2">
    <source>
        <dbReference type="Proteomes" id="UP000604046"/>
    </source>
</evidence>
<dbReference type="EMBL" id="CAJNDS010002078">
    <property type="protein sequence ID" value="CAE7309508.1"/>
    <property type="molecule type" value="Genomic_DNA"/>
</dbReference>
<sequence length="134" mass="15124">MMVACSHDELGARNLLRHLHSSLQINKLRGTSLLQDNFFDLLLLAKRLLHVDVGSCCVFRRRHFCRRSRCAYAARFGGLHVMEPIRLHVCAALVLGWKDTGIVLHVSGWMAAVGHLVPQLRTYESGHSGRAWVL</sequence>
<organism evidence="1 2">
    <name type="scientific">Symbiodinium natans</name>
    <dbReference type="NCBI Taxonomy" id="878477"/>
    <lineage>
        <taxon>Eukaryota</taxon>
        <taxon>Sar</taxon>
        <taxon>Alveolata</taxon>
        <taxon>Dinophyceae</taxon>
        <taxon>Suessiales</taxon>
        <taxon>Symbiodiniaceae</taxon>
        <taxon>Symbiodinium</taxon>
    </lineage>
</organism>
<protein>
    <submittedName>
        <fullName evidence="1">Uncharacterized protein</fullName>
    </submittedName>
</protein>